<reference evidence="3 4" key="1">
    <citation type="submission" date="2020-10" db="EMBL/GenBank/DDBJ databases">
        <title>Mucilaginibacter mali sp. nov., isolated from rhizosphere soil of apple orchard.</title>
        <authorList>
            <person name="Lee J.-S."/>
            <person name="Kim H.S."/>
            <person name="Kim J.-S."/>
        </authorList>
    </citation>
    <scope>NUCLEOTIDE SEQUENCE [LARGE SCALE GENOMIC DNA]</scope>
    <source>
        <strain evidence="3 4">KCTC 23157</strain>
    </source>
</reference>
<gene>
    <name evidence="3" type="ORF">IRJ18_11705</name>
</gene>
<dbReference type="CDD" id="cd00146">
    <property type="entry name" value="PKD"/>
    <property type="match status" value="2"/>
</dbReference>
<evidence type="ECO:0000259" key="2">
    <source>
        <dbReference type="PROSITE" id="PS50093"/>
    </source>
</evidence>
<feature type="domain" description="PKD" evidence="2">
    <location>
        <begin position="1477"/>
        <end position="1559"/>
    </location>
</feature>
<feature type="domain" description="PKD" evidence="2">
    <location>
        <begin position="563"/>
        <end position="629"/>
    </location>
</feature>
<dbReference type="InterPro" id="IPR045828">
    <property type="entry name" value="PKD_Bacteroidetes"/>
</dbReference>
<feature type="signal peptide" evidence="1">
    <location>
        <begin position="1"/>
        <end position="24"/>
    </location>
</feature>
<organism evidence="3 4">
    <name type="scientific">Mucilaginibacter boryungensis</name>
    <dbReference type="NCBI Taxonomy" id="768480"/>
    <lineage>
        <taxon>Bacteria</taxon>
        <taxon>Pseudomonadati</taxon>
        <taxon>Bacteroidota</taxon>
        <taxon>Sphingobacteriia</taxon>
        <taxon>Sphingobacteriales</taxon>
        <taxon>Sphingobacteriaceae</taxon>
        <taxon>Mucilaginibacter</taxon>
    </lineage>
</organism>
<accession>A0ABR9XI12</accession>
<keyword evidence="1" id="KW-0732">Signal</keyword>
<evidence type="ECO:0000256" key="1">
    <source>
        <dbReference type="SAM" id="SignalP"/>
    </source>
</evidence>
<dbReference type="InterPro" id="IPR000601">
    <property type="entry name" value="PKD_dom"/>
</dbReference>
<comment type="caution">
    <text evidence="3">The sequence shown here is derived from an EMBL/GenBank/DDBJ whole genome shotgun (WGS) entry which is preliminary data.</text>
</comment>
<dbReference type="InterPro" id="IPR035986">
    <property type="entry name" value="PKD_dom_sf"/>
</dbReference>
<dbReference type="SUPFAM" id="SSF49299">
    <property type="entry name" value="PKD domain"/>
    <property type="match status" value="6"/>
</dbReference>
<dbReference type="EMBL" id="JADFFM010000001">
    <property type="protein sequence ID" value="MBE9667028.1"/>
    <property type="molecule type" value="Genomic_DNA"/>
</dbReference>
<protein>
    <submittedName>
        <fullName evidence="3">PKD domain-containing protein</fullName>
    </submittedName>
</protein>
<feature type="domain" description="PKD" evidence="2">
    <location>
        <begin position="1752"/>
        <end position="1838"/>
    </location>
</feature>
<feature type="domain" description="PKD" evidence="2">
    <location>
        <begin position="1860"/>
        <end position="1922"/>
    </location>
</feature>
<dbReference type="Pfam" id="PF18911">
    <property type="entry name" value="PKD_4"/>
    <property type="match status" value="2"/>
</dbReference>
<keyword evidence="4" id="KW-1185">Reference proteome</keyword>
<dbReference type="InterPro" id="IPR013783">
    <property type="entry name" value="Ig-like_fold"/>
</dbReference>
<dbReference type="InterPro" id="IPR022409">
    <property type="entry name" value="PKD/Chitinase_dom"/>
</dbReference>
<sequence>MKFYARFSLLVLLFFSFIAVPAFAQTIAVTNNFDATIPYSRGSSIAVPVYIDNTAGNCVTTTNTYQLYLSDALGNFAPAATPIATVSNSFYITYINAAIPAATPAGTGYKVKVVATSNPSATIIPSASFTITTGAAINPGIDGQAAGGGAFGVCNTTGNFTFNYLHTTGPNSGTVAFFNELSQTTEATNNSLSGTFNVSQSNYTIFVKATDGTNYGSKAYTLINNTASNSITSTGSNSACLPNGGGGGATLTYKITLSDLVNNFPGDVYSVTWGDNNSNSYTYCDLVKSGGIISHTYTTASCGNITNVGNNIYEINVQPVNPYCGAVGTRVTSYAKITLPAYNKFTGPLQNGQLVACTNTPATFINQSYPGQDPTNGNCNNARARYTWLVDGVPAKINATLADQFTTTFTTAGVHHVRLELQAGTSECGAVYLEQDICVQDSPTPSFTVPAAVCATSPVTPVNTFVLDNSCFANTIKWTVTGGTVSYAGGTSSASLNPQFVFSTPGIYKIDLAITDACGAVKTAPQQQIVVNTTPAASLSPNAFYCGPQILNFSTAAGKTQTTFSGTTVAQPTTYTWTVTGGAYTFTNGTTLNSQYPQISFTNYGTYTVSVTHQNNCGTVTKSQQITIQDAPSPNAGPPATICVAPTYQLTGTVTGNTASVTSTTWTKVSGGDGSLTNANTLTPTYNLGPNDILHGGAIQFKLTVNTSLGAPCDVVSSLVTITITPPDVRTSAATGTSCSGVAQNYTITSTNSPTATYTWTATLSSGSATGFTANGSGNKITDAIVNTDANTDAVIKYTITPTTNTCVSAPFDYVVTVPPTPVLTAIADATICSGSATNIALSATPAGTKFTWTVSAPAGTGATAQNTAVAGPIVQTLANNTTLPVTVTYNITPIGTGGCTGTPVAAKVIIQPNPTVADANISDPSPAPVDAICSQGATSTYTFKGNVPTVGTGTWALLTGQSGIVITNPHQSNSTVTGLIVGEVYKFRWFINYDPACTTTSQDITVTVDPPSVGGTALFTNGTDKLTICKGSGGTINLTGQVGNVIRWEQSVNGGSTWTTIAGANTNTTYVFNNLSQSTSYRAVVLNGNCTTANSSQVDVTVTVPPVPADAGVDQTLCNAPTTTLHGNTPPAGTTGKWTLKTAQTAVTFDNDTSPNAVASGLAGGQTYVFTWTLDNASACGPNTDDVTITDQPTLVNTITTSNATVCPGSNVLLSNASASGGVSPYSYSWEQSVDNGATWTIIIGETGPDANVKVNQTSLFRRTVYSAGKLCSVLSNEVTVTTQPPVTNNTIAGTTPSVCGNVTPGSITGSTPTGGDGTGVFFYQWQQSIDNGVTFKDINGATGKDYQPPILATGKVIFRRLVSTALCSGTFGNTSNTYAITTNANVTAKFTATNQIGCAPFNITSANIATTADPNASTYSWFANGTPIGTGLSFPGYNIPTEGSTVTIKLVVSSALGCADASYSLDFTTPKVSFTVSPNSGCADAATNKLTIKFTNTSTPTNATYVWSFGDGSADYIGFTPPDHVFAPDPFGNDKAYKITLTAQGCTASAINTTITVYPNKPLAALDVPATGCSPYAIRVKNLSLGTNSSYKFTLRDENDNLVQTIIKTDKSDAVFNPVNADVDIKVYHVALEATNLCGTPSSTGAFPVIIAPTGIHPALTITPLNSAGQPAGCAPFLANFHNLSTGGTSYVYNVYDSNFAPLKSIPATGDINYNFDTPGTYYVSVGVFSNCAAFSESAKIKVVVYPVPAPAFTSDANNTSCSSQTVTFTNTTAGTPASPAAAMIYTWDFGDGTKSNDFSPTHTYDYKNSPYTVTLTAVNSNGCTNTVVKTGYVIVHPPPETEFTATPGLVVSIPVYTLHFIDKTKNAPVGWTWNFGDGVTSSQQNPSHTYADTGKYSVKLVTRTAFGCMDSVTRLVQVTGVPGQLYVPNAFMPTSLTPELRVFMVKGSGLESYTLRIFNNWGQMIFETSKLNSKGEPVEFWDGKFKGVDSPQGVYAWQISAHFINGTDWVGMSYHGSAPRKAGTLTLIR</sequence>
<dbReference type="SMART" id="SM00089">
    <property type="entry name" value="PKD"/>
    <property type="match status" value="6"/>
</dbReference>
<feature type="chain" id="PRO_5045754964" evidence="1">
    <location>
        <begin position="25"/>
        <end position="2032"/>
    </location>
</feature>
<evidence type="ECO:0000313" key="3">
    <source>
        <dbReference type="EMBL" id="MBE9667028.1"/>
    </source>
</evidence>
<dbReference type="RefSeq" id="WP_194106384.1">
    <property type="nucleotide sequence ID" value="NZ_JADFFM010000001.1"/>
</dbReference>
<dbReference type="Pfam" id="PF19406">
    <property type="entry name" value="PKD_5"/>
    <property type="match status" value="2"/>
</dbReference>
<dbReference type="PROSITE" id="PS50093">
    <property type="entry name" value="PKD"/>
    <property type="match status" value="4"/>
</dbReference>
<proteinExistence type="predicted"/>
<dbReference type="Gene3D" id="2.60.40.10">
    <property type="entry name" value="Immunoglobulins"/>
    <property type="match status" value="6"/>
</dbReference>
<name>A0ABR9XI12_9SPHI</name>
<evidence type="ECO:0000313" key="4">
    <source>
        <dbReference type="Proteomes" id="UP000632774"/>
    </source>
</evidence>
<dbReference type="Proteomes" id="UP000632774">
    <property type="component" value="Unassembled WGS sequence"/>
</dbReference>